<protein>
    <submittedName>
        <fullName evidence="1">BBS10 protein</fullName>
    </submittedName>
</protein>
<reference evidence="1 2" key="1">
    <citation type="submission" date="2020-02" db="EMBL/GenBank/DDBJ databases">
        <title>Bird 10,000 Genomes (B10K) Project - Family phase.</title>
        <authorList>
            <person name="Zhang G."/>
        </authorList>
    </citation>
    <scope>NUCLEOTIDE SEQUENCE [LARGE SCALE GENOMIC DNA]</scope>
    <source>
        <strain evidence="1">B10K-DU-017-21</strain>
    </source>
</reference>
<dbReference type="Proteomes" id="UP000632886">
    <property type="component" value="Unassembled WGS sequence"/>
</dbReference>
<dbReference type="PANTHER" id="PTHR14667">
    <property type="entry name" value="BARDET-BIEDL SYNDROME 10 PROTEIN"/>
    <property type="match status" value="1"/>
</dbReference>
<proteinExistence type="predicted"/>
<name>A0A852LI87_9AVES</name>
<evidence type="ECO:0000313" key="2">
    <source>
        <dbReference type="Proteomes" id="UP000632886"/>
    </source>
</evidence>
<keyword evidence="2" id="KW-1185">Reference proteome</keyword>
<accession>A0A852LI87</accession>
<gene>
    <name evidence="1" type="primary">Bbs10</name>
    <name evidence="1" type="ORF">CENBEN_R01694</name>
</gene>
<dbReference type="InterPro" id="IPR042619">
    <property type="entry name" value="BBS10"/>
</dbReference>
<comment type="caution">
    <text evidence="1">The sequence shown here is derived from an EMBL/GenBank/DDBJ whole genome shotgun (WGS) entry which is preliminary data.</text>
</comment>
<dbReference type="GO" id="GO:0051131">
    <property type="term" value="P:chaperone-mediated protein complex assembly"/>
    <property type="evidence" value="ECO:0007669"/>
    <property type="project" value="InterPro"/>
</dbReference>
<organism evidence="1 2">
    <name type="scientific">Centropus bengalensis</name>
    <name type="common">lesser coucal</name>
    <dbReference type="NCBI Taxonomy" id="1463675"/>
    <lineage>
        <taxon>Eukaryota</taxon>
        <taxon>Metazoa</taxon>
        <taxon>Chordata</taxon>
        <taxon>Craniata</taxon>
        <taxon>Vertebrata</taxon>
        <taxon>Euteleostomi</taxon>
        <taxon>Archelosauria</taxon>
        <taxon>Archosauria</taxon>
        <taxon>Dinosauria</taxon>
        <taxon>Saurischia</taxon>
        <taxon>Theropoda</taxon>
        <taxon>Coelurosauria</taxon>
        <taxon>Aves</taxon>
        <taxon>Neognathae</taxon>
        <taxon>Neoaves</taxon>
        <taxon>Otidimorphae</taxon>
        <taxon>Cuculiformes</taxon>
        <taxon>Centropidae</taxon>
        <taxon>Centropus</taxon>
    </lineage>
</organism>
<dbReference type="PANTHER" id="PTHR14667:SF2">
    <property type="entry name" value="BARDET-BIEDL SYNDROME 10 PROTEIN"/>
    <property type="match status" value="1"/>
</dbReference>
<dbReference type="EMBL" id="WBNK01000015">
    <property type="protein sequence ID" value="NXX87875.1"/>
    <property type="molecule type" value="Genomic_DNA"/>
</dbReference>
<feature type="non-terminal residue" evidence="1">
    <location>
        <position position="1"/>
    </location>
</feature>
<sequence>SEAQYRAARRWGSRSARAAVERLRGGGVGLLLSSVKQDEELLHCARLLGVSVVEGLSEEEVALVREIAGLSPHSPSGDGSDGEIMETALVTFCRPLVLGSRRYAHVGLAGAGDFQPHCLVLCGPVDAVIEQHAAALQGALTMLQQLCKSLVL</sequence>
<feature type="non-terminal residue" evidence="1">
    <location>
        <position position="152"/>
    </location>
</feature>
<dbReference type="AlphaFoldDB" id="A0A852LI87"/>
<evidence type="ECO:0000313" key="1">
    <source>
        <dbReference type="EMBL" id="NXX87875.1"/>
    </source>
</evidence>